<accession>A0A4Q7MMJ2</accession>
<dbReference type="Pfam" id="PF00294">
    <property type="entry name" value="PfkB"/>
    <property type="match status" value="1"/>
</dbReference>
<dbReference type="Proteomes" id="UP000293289">
    <property type="component" value="Unassembled WGS sequence"/>
</dbReference>
<dbReference type="PANTHER" id="PTHR43320">
    <property type="entry name" value="SUGAR KINASE"/>
    <property type="match status" value="1"/>
</dbReference>
<evidence type="ECO:0000256" key="4">
    <source>
        <dbReference type="SAM" id="MobiDB-lite"/>
    </source>
</evidence>
<keyword evidence="7" id="KW-1185">Reference proteome</keyword>
<proteinExistence type="inferred from homology"/>
<keyword evidence="3 6" id="KW-0418">Kinase</keyword>
<dbReference type="Gene3D" id="3.40.1190.20">
    <property type="match status" value="1"/>
</dbReference>
<dbReference type="PANTHER" id="PTHR43320:SF3">
    <property type="entry name" value="CARBOHYDRATE KINASE PFKB DOMAIN-CONTAINING PROTEIN"/>
    <property type="match status" value="1"/>
</dbReference>
<comment type="similarity">
    <text evidence="1">Belongs to the carbohydrate kinase PfkB family.</text>
</comment>
<dbReference type="SUPFAM" id="SSF53613">
    <property type="entry name" value="Ribokinase-like"/>
    <property type="match status" value="1"/>
</dbReference>
<evidence type="ECO:0000313" key="7">
    <source>
        <dbReference type="Proteomes" id="UP000293289"/>
    </source>
</evidence>
<comment type="caution">
    <text evidence="6">The sequence shown here is derived from an EMBL/GenBank/DDBJ whole genome shotgun (WGS) entry which is preliminary data.</text>
</comment>
<evidence type="ECO:0000259" key="5">
    <source>
        <dbReference type="Pfam" id="PF00294"/>
    </source>
</evidence>
<evidence type="ECO:0000256" key="2">
    <source>
        <dbReference type="ARBA" id="ARBA00022679"/>
    </source>
</evidence>
<gene>
    <name evidence="6" type="ORF">EV187_0414</name>
</gene>
<evidence type="ECO:0000256" key="3">
    <source>
        <dbReference type="ARBA" id="ARBA00022777"/>
    </source>
</evidence>
<dbReference type="AlphaFoldDB" id="A0A4Q7MMJ2"/>
<protein>
    <submittedName>
        <fullName evidence="6">Sugar/nucleoside kinase (Ribokinase family)</fullName>
    </submittedName>
</protein>
<dbReference type="InterPro" id="IPR029056">
    <property type="entry name" value="Ribokinase-like"/>
</dbReference>
<organism evidence="6 7">
    <name type="scientific">Agromyces ramosus</name>
    <dbReference type="NCBI Taxonomy" id="33879"/>
    <lineage>
        <taxon>Bacteria</taxon>
        <taxon>Bacillati</taxon>
        <taxon>Actinomycetota</taxon>
        <taxon>Actinomycetes</taxon>
        <taxon>Micrococcales</taxon>
        <taxon>Microbacteriaceae</taxon>
        <taxon>Agromyces</taxon>
    </lineage>
</organism>
<dbReference type="OrthoDB" id="9808601at2"/>
<dbReference type="EMBL" id="SGWY01000001">
    <property type="protein sequence ID" value="RZS67992.1"/>
    <property type="molecule type" value="Genomic_DNA"/>
</dbReference>
<feature type="region of interest" description="Disordered" evidence="4">
    <location>
        <begin position="281"/>
        <end position="300"/>
    </location>
</feature>
<feature type="domain" description="Carbohydrate kinase PfkB" evidence="5">
    <location>
        <begin position="2"/>
        <end position="284"/>
    </location>
</feature>
<evidence type="ECO:0000256" key="1">
    <source>
        <dbReference type="ARBA" id="ARBA00010688"/>
    </source>
</evidence>
<dbReference type="GO" id="GO:0016301">
    <property type="term" value="F:kinase activity"/>
    <property type="evidence" value="ECO:0007669"/>
    <property type="project" value="UniProtKB-KW"/>
</dbReference>
<sequence>MLAVVGDLVEDIVVWADEPLRVATDTAAHVFRARGGSAANVAALAAPLVPTRFIGRVGADAAGVSLADDLATAGVDVRVQRAGRSGTVVLLVDADGERTMFPDRAASALLDDVDDAWLDGVALLHLPAYGLEREPMRHELVRLAGVARARGIRVSVDASSTGLIAGLGTEVALDLFRAIAPDLVFANEDEAALLGLAGGGAVAASVARTVVVKHGPLPTDVIVDGTLAERVDVAPVADIRDLTGAGDAFAAGFLAATLRGSDAAAACLAGHASAASVLANPGAHATPGSATRDQDVNRDA</sequence>
<dbReference type="InterPro" id="IPR011611">
    <property type="entry name" value="PfkB_dom"/>
</dbReference>
<evidence type="ECO:0000313" key="6">
    <source>
        <dbReference type="EMBL" id="RZS67992.1"/>
    </source>
</evidence>
<reference evidence="6 7" key="1">
    <citation type="submission" date="2019-02" db="EMBL/GenBank/DDBJ databases">
        <title>Genomic Encyclopedia of Type Strains, Phase IV (KMG-IV): sequencing the most valuable type-strain genomes for metagenomic binning, comparative biology and taxonomic classification.</title>
        <authorList>
            <person name="Goeker M."/>
        </authorList>
    </citation>
    <scope>NUCLEOTIDE SEQUENCE [LARGE SCALE GENOMIC DNA]</scope>
    <source>
        <strain evidence="6 7">DSM 43045</strain>
    </source>
</reference>
<dbReference type="InterPro" id="IPR052700">
    <property type="entry name" value="Carb_kinase_PfkB-like"/>
</dbReference>
<name>A0A4Q7MMJ2_9MICO</name>
<keyword evidence="2" id="KW-0808">Transferase</keyword>